<reference evidence="2" key="1">
    <citation type="journal article" date="2022" name="bioRxiv">
        <title>Sequencing and chromosome-scale assembly of the giantPleurodeles waltlgenome.</title>
        <authorList>
            <person name="Brown T."/>
            <person name="Elewa A."/>
            <person name="Iarovenko S."/>
            <person name="Subramanian E."/>
            <person name="Araus A.J."/>
            <person name="Petzold A."/>
            <person name="Susuki M."/>
            <person name="Suzuki K.-i.T."/>
            <person name="Hayashi T."/>
            <person name="Toyoda A."/>
            <person name="Oliveira C."/>
            <person name="Osipova E."/>
            <person name="Leigh N.D."/>
            <person name="Simon A."/>
            <person name="Yun M.H."/>
        </authorList>
    </citation>
    <scope>NUCLEOTIDE SEQUENCE</scope>
    <source>
        <strain evidence="2">20211129_DDA</strain>
        <tissue evidence="2">Liver</tissue>
    </source>
</reference>
<evidence type="ECO:0000313" key="3">
    <source>
        <dbReference type="Proteomes" id="UP001066276"/>
    </source>
</evidence>
<dbReference type="AlphaFoldDB" id="A0AAV7NPC4"/>
<feature type="region of interest" description="Disordered" evidence="1">
    <location>
        <begin position="29"/>
        <end position="89"/>
    </location>
</feature>
<evidence type="ECO:0000313" key="2">
    <source>
        <dbReference type="EMBL" id="KAJ1116815.1"/>
    </source>
</evidence>
<proteinExistence type="predicted"/>
<organism evidence="2 3">
    <name type="scientific">Pleurodeles waltl</name>
    <name type="common">Iberian ribbed newt</name>
    <dbReference type="NCBI Taxonomy" id="8319"/>
    <lineage>
        <taxon>Eukaryota</taxon>
        <taxon>Metazoa</taxon>
        <taxon>Chordata</taxon>
        <taxon>Craniata</taxon>
        <taxon>Vertebrata</taxon>
        <taxon>Euteleostomi</taxon>
        <taxon>Amphibia</taxon>
        <taxon>Batrachia</taxon>
        <taxon>Caudata</taxon>
        <taxon>Salamandroidea</taxon>
        <taxon>Salamandridae</taxon>
        <taxon>Pleurodelinae</taxon>
        <taxon>Pleurodeles</taxon>
    </lineage>
</organism>
<keyword evidence="3" id="KW-1185">Reference proteome</keyword>
<evidence type="ECO:0000256" key="1">
    <source>
        <dbReference type="SAM" id="MobiDB-lite"/>
    </source>
</evidence>
<comment type="caution">
    <text evidence="2">The sequence shown here is derived from an EMBL/GenBank/DDBJ whole genome shotgun (WGS) entry which is preliminary data.</text>
</comment>
<gene>
    <name evidence="2" type="ORF">NDU88_005020</name>
</gene>
<accession>A0AAV7NPC4</accession>
<dbReference type="Proteomes" id="UP001066276">
    <property type="component" value="Chromosome 8"/>
</dbReference>
<feature type="compositionally biased region" description="Basic and acidic residues" evidence="1">
    <location>
        <begin position="50"/>
        <end position="61"/>
    </location>
</feature>
<name>A0AAV7NPC4_PLEWA</name>
<feature type="compositionally biased region" description="Polar residues" evidence="1">
    <location>
        <begin position="34"/>
        <end position="43"/>
    </location>
</feature>
<dbReference type="EMBL" id="JANPWB010000012">
    <property type="protein sequence ID" value="KAJ1116815.1"/>
    <property type="molecule type" value="Genomic_DNA"/>
</dbReference>
<sequence length="157" mass="16820">MTLSRMTCSGRLKAGVDLGDSLWRAGERLRRSQKTGSVRSGPTPTFARAPGEEKCCSRSRQESSAGSVREHQGAGSAAVSGRGPPPRVDIAAPVSWAPLGSCRPAAGEIASALWPAWISGWCDLLAGTGPGWSGGTRRERLMWRAAWPYEEEISLRR</sequence>
<protein>
    <submittedName>
        <fullName evidence="2">Uncharacterized protein</fullName>
    </submittedName>
</protein>